<proteinExistence type="predicted"/>
<evidence type="ECO:0000256" key="5">
    <source>
        <dbReference type="ARBA" id="ARBA00023015"/>
    </source>
</evidence>
<keyword evidence="7" id="KW-0539">Nucleus</keyword>
<organism evidence="11 12">
    <name type="scientific">Cinnamomum micranthum f. kanehirae</name>
    <dbReference type="NCBI Taxonomy" id="337451"/>
    <lineage>
        <taxon>Eukaryota</taxon>
        <taxon>Viridiplantae</taxon>
        <taxon>Streptophyta</taxon>
        <taxon>Embryophyta</taxon>
        <taxon>Tracheophyta</taxon>
        <taxon>Spermatophyta</taxon>
        <taxon>Magnoliopsida</taxon>
        <taxon>Magnoliidae</taxon>
        <taxon>Laurales</taxon>
        <taxon>Lauraceae</taxon>
        <taxon>Cinnamomum</taxon>
    </lineage>
</organism>
<evidence type="ECO:0000256" key="3">
    <source>
        <dbReference type="ARBA" id="ARBA00022771"/>
    </source>
</evidence>
<dbReference type="PANTHER" id="PTHR45801:SF117">
    <property type="entry name" value="OS07G0417400 PROTEIN"/>
    <property type="match status" value="1"/>
</dbReference>
<dbReference type="InterPro" id="IPR013087">
    <property type="entry name" value="Znf_C2H2_type"/>
</dbReference>
<dbReference type="OrthoDB" id="780709at2759"/>
<feature type="compositionally biased region" description="Pro residues" evidence="9">
    <location>
        <begin position="82"/>
        <end position="91"/>
    </location>
</feature>
<dbReference type="InterPro" id="IPR052426">
    <property type="entry name" value="Plant_dev_regulator"/>
</dbReference>
<dbReference type="PROSITE" id="PS00028">
    <property type="entry name" value="ZINC_FINGER_C2H2_1"/>
    <property type="match status" value="1"/>
</dbReference>
<dbReference type="EMBL" id="QPKB01000009">
    <property type="protein sequence ID" value="RWR91672.1"/>
    <property type="molecule type" value="Genomic_DNA"/>
</dbReference>
<keyword evidence="5" id="KW-0805">Transcription regulation</keyword>
<reference evidence="11 12" key="1">
    <citation type="journal article" date="2019" name="Nat. Plants">
        <title>Stout camphor tree genome fills gaps in understanding of flowering plant genome evolution.</title>
        <authorList>
            <person name="Chaw S.M."/>
            <person name="Liu Y.C."/>
            <person name="Wu Y.W."/>
            <person name="Wang H.Y."/>
            <person name="Lin C.I."/>
            <person name="Wu C.S."/>
            <person name="Ke H.M."/>
            <person name="Chang L.Y."/>
            <person name="Hsu C.Y."/>
            <person name="Yang H.T."/>
            <person name="Sudianto E."/>
            <person name="Hsu M.H."/>
            <person name="Wu K.P."/>
            <person name="Wang L.N."/>
            <person name="Leebens-Mack J.H."/>
            <person name="Tsai I.J."/>
        </authorList>
    </citation>
    <scope>NUCLEOTIDE SEQUENCE [LARGE SCALE GENOMIC DNA]</scope>
    <source>
        <strain evidence="12">cv. Chaw 1501</strain>
        <tissue evidence="11">Young leaves</tissue>
    </source>
</reference>
<evidence type="ECO:0000313" key="11">
    <source>
        <dbReference type="EMBL" id="RWR91672.1"/>
    </source>
</evidence>
<dbReference type="AlphaFoldDB" id="A0A3S3QYH4"/>
<evidence type="ECO:0000259" key="10">
    <source>
        <dbReference type="PROSITE" id="PS50157"/>
    </source>
</evidence>
<gene>
    <name evidence="11" type="ORF">CKAN_02083800</name>
</gene>
<keyword evidence="4" id="KW-0862">Zinc</keyword>
<dbReference type="Pfam" id="PF13912">
    <property type="entry name" value="zf-C2H2_6"/>
    <property type="match status" value="1"/>
</dbReference>
<sequence length="168" mass="18923">MEESRDSSDESDRPEGVKDETSTGRFYECTFCKRGFSTAQALGGHMNIHRRDRARMRQPSLPSVPNRPGNEPPVPNSGFSPPQFPNYPFLPPLNYHHAYLPTSTSSSRHAQLFHGDDLSARVPPPPRQLSLFGEDLNPGPSTQVRNREEKKEEDDSELDLELRLGPEP</sequence>
<evidence type="ECO:0000256" key="2">
    <source>
        <dbReference type="ARBA" id="ARBA00022723"/>
    </source>
</evidence>
<dbReference type="SUPFAM" id="SSF57667">
    <property type="entry name" value="beta-beta-alpha zinc fingers"/>
    <property type="match status" value="1"/>
</dbReference>
<dbReference type="PANTHER" id="PTHR45801">
    <property type="entry name" value="OS07G0101800 PROTEIN"/>
    <property type="match status" value="1"/>
</dbReference>
<dbReference type="GO" id="GO:0008270">
    <property type="term" value="F:zinc ion binding"/>
    <property type="evidence" value="ECO:0007669"/>
    <property type="project" value="UniProtKB-KW"/>
</dbReference>
<dbReference type="Proteomes" id="UP000283530">
    <property type="component" value="Unassembled WGS sequence"/>
</dbReference>
<keyword evidence="6" id="KW-0804">Transcription</keyword>
<feature type="domain" description="C2H2-type" evidence="10">
    <location>
        <begin position="27"/>
        <end position="54"/>
    </location>
</feature>
<protein>
    <submittedName>
        <fullName evidence="11">Transcriptional regulator SUPERMAN-like protein</fullName>
    </submittedName>
</protein>
<feature type="region of interest" description="Disordered" evidence="9">
    <location>
        <begin position="1"/>
        <end position="22"/>
    </location>
</feature>
<evidence type="ECO:0000256" key="8">
    <source>
        <dbReference type="PROSITE-ProRule" id="PRU00042"/>
    </source>
</evidence>
<keyword evidence="3 8" id="KW-0863">Zinc-finger</keyword>
<evidence type="ECO:0000256" key="1">
    <source>
        <dbReference type="ARBA" id="ARBA00004123"/>
    </source>
</evidence>
<comment type="subcellular location">
    <subcellularLocation>
        <location evidence="1">Nucleus</location>
    </subcellularLocation>
</comment>
<keyword evidence="12" id="KW-1185">Reference proteome</keyword>
<evidence type="ECO:0000256" key="9">
    <source>
        <dbReference type="SAM" id="MobiDB-lite"/>
    </source>
</evidence>
<evidence type="ECO:0000256" key="7">
    <source>
        <dbReference type="ARBA" id="ARBA00023242"/>
    </source>
</evidence>
<dbReference type="SMART" id="SM00355">
    <property type="entry name" value="ZnF_C2H2"/>
    <property type="match status" value="1"/>
</dbReference>
<evidence type="ECO:0000256" key="4">
    <source>
        <dbReference type="ARBA" id="ARBA00022833"/>
    </source>
</evidence>
<feature type="region of interest" description="Disordered" evidence="9">
    <location>
        <begin position="43"/>
        <end position="168"/>
    </location>
</feature>
<evidence type="ECO:0000256" key="6">
    <source>
        <dbReference type="ARBA" id="ARBA00023163"/>
    </source>
</evidence>
<dbReference type="InterPro" id="IPR036236">
    <property type="entry name" value="Znf_C2H2_sf"/>
</dbReference>
<keyword evidence="2" id="KW-0479">Metal-binding</keyword>
<feature type="compositionally biased region" description="Basic residues" evidence="9">
    <location>
        <begin position="47"/>
        <end position="56"/>
    </location>
</feature>
<dbReference type="GO" id="GO:0005634">
    <property type="term" value="C:nucleus"/>
    <property type="evidence" value="ECO:0007669"/>
    <property type="project" value="UniProtKB-SubCell"/>
</dbReference>
<comment type="caution">
    <text evidence="11">The sequence shown here is derived from an EMBL/GenBank/DDBJ whole genome shotgun (WGS) entry which is preliminary data.</text>
</comment>
<accession>A0A3S3QYH4</accession>
<dbReference type="Gene3D" id="3.30.160.60">
    <property type="entry name" value="Classic Zinc Finger"/>
    <property type="match status" value="1"/>
</dbReference>
<evidence type="ECO:0000313" key="12">
    <source>
        <dbReference type="Proteomes" id="UP000283530"/>
    </source>
</evidence>
<dbReference type="PROSITE" id="PS50157">
    <property type="entry name" value="ZINC_FINGER_C2H2_2"/>
    <property type="match status" value="1"/>
</dbReference>
<name>A0A3S3QYH4_9MAGN</name>